<feature type="non-terminal residue" evidence="3">
    <location>
        <position position="78"/>
    </location>
</feature>
<dbReference type="Proteomes" id="UP000054359">
    <property type="component" value="Unassembled WGS sequence"/>
</dbReference>
<keyword evidence="4" id="KW-1185">Reference proteome</keyword>
<dbReference type="InterPro" id="IPR036179">
    <property type="entry name" value="Ig-like_dom_sf"/>
</dbReference>
<evidence type="ECO:0000259" key="2">
    <source>
        <dbReference type="PROSITE" id="PS50835"/>
    </source>
</evidence>
<dbReference type="OrthoDB" id="6425876at2759"/>
<feature type="domain" description="Ig-like" evidence="2">
    <location>
        <begin position="1"/>
        <end position="76"/>
    </location>
</feature>
<name>A0A087UQE1_STEMI</name>
<dbReference type="InterPro" id="IPR013783">
    <property type="entry name" value="Ig-like_fold"/>
</dbReference>
<dbReference type="Pfam" id="PF07679">
    <property type="entry name" value="I-set"/>
    <property type="match status" value="1"/>
</dbReference>
<dbReference type="EMBL" id="KK121024">
    <property type="protein sequence ID" value="KFM79580.1"/>
    <property type="molecule type" value="Genomic_DNA"/>
</dbReference>
<dbReference type="GO" id="GO:0050808">
    <property type="term" value="P:synapse organization"/>
    <property type="evidence" value="ECO:0007669"/>
    <property type="project" value="TreeGrafter"/>
</dbReference>
<dbReference type="PANTHER" id="PTHR45080:SF33">
    <property type="entry name" value="IG-LIKE DOMAIN-CONTAINING PROTEIN"/>
    <property type="match status" value="1"/>
</dbReference>
<evidence type="ECO:0000313" key="4">
    <source>
        <dbReference type="Proteomes" id="UP000054359"/>
    </source>
</evidence>
<proteinExistence type="predicted"/>
<dbReference type="InterPro" id="IPR007110">
    <property type="entry name" value="Ig-like_dom"/>
</dbReference>
<dbReference type="SMART" id="SM00408">
    <property type="entry name" value="IGc2"/>
    <property type="match status" value="1"/>
</dbReference>
<dbReference type="GO" id="GO:0008046">
    <property type="term" value="F:axon guidance receptor activity"/>
    <property type="evidence" value="ECO:0007669"/>
    <property type="project" value="TreeGrafter"/>
</dbReference>
<dbReference type="InterPro" id="IPR050958">
    <property type="entry name" value="Cell_Adh-Cytoskel_Orgn"/>
</dbReference>
<dbReference type="GO" id="GO:0007156">
    <property type="term" value="P:homophilic cell adhesion via plasma membrane adhesion molecules"/>
    <property type="evidence" value="ECO:0007669"/>
    <property type="project" value="TreeGrafter"/>
</dbReference>
<dbReference type="PANTHER" id="PTHR45080">
    <property type="entry name" value="CONTACTIN 5"/>
    <property type="match status" value="1"/>
</dbReference>
<accession>A0A087UQE1</accession>
<dbReference type="STRING" id="407821.A0A087UQE1"/>
<reference evidence="3 4" key="1">
    <citation type="submission" date="2013-11" db="EMBL/GenBank/DDBJ databases">
        <title>Genome sequencing of Stegodyphus mimosarum.</title>
        <authorList>
            <person name="Bechsgaard J."/>
        </authorList>
    </citation>
    <scope>NUCLEOTIDE SEQUENCE [LARGE SCALE GENOMIC DNA]</scope>
</reference>
<evidence type="ECO:0000313" key="3">
    <source>
        <dbReference type="EMBL" id="KFM79580.1"/>
    </source>
</evidence>
<dbReference type="PROSITE" id="PS50835">
    <property type="entry name" value="IG_LIKE"/>
    <property type="match status" value="1"/>
</dbReference>
<dbReference type="SUPFAM" id="SSF48726">
    <property type="entry name" value="Immunoglobulin"/>
    <property type="match status" value="1"/>
</dbReference>
<keyword evidence="1" id="KW-0393">Immunoglobulin domain</keyword>
<dbReference type="GO" id="GO:0043025">
    <property type="term" value="C:neuronal cell body"/>
    <property type="evidence" value="ECO:0007669"/>
    <property type="project" value="TreeGrafter"/>
</dbReference>
<dbReference type="AlphaFoldDB" id="A0A087UQE1"/>
<evidence type="ECO:0000256" key="1">
    <source>
        <dbReference type="ARBA" id="ARBA00023319"/>
    </source>
</evidence>
<sequence length="78" mass="8649">MKCIAEGAPNVTIMWTFNGTILRMTGDKYSVSLTSQHEVQWTSILIVRDVDDGDYGIYTCTAKNPLGYDSADIILSDK</sequence>
<dbReference type="Gene3D" id="2.60.40.10">
    <property type="entry name" value="Immunoglobulins"/>
    <property type="match status" value="1"/>
</dbReference>
<protein>
    <submittedName>
        <fullName evidence="3">Nephrin</fullName>
    </submittedName>
</protein>
<dbReference type="InterPro" id="IPR003598">
    <property type="entry name" value="Ig_sub2"/>
</dbReference>
<dbReference type="GO" id="GO:0030424">
    <property type="term" value="C:axon"/>
    <property type="evidence" value="ECO:0007669"/>
    <property type="project" value="TreeGrafter"/>
</dbReference>
<dbReference type="GO" id="GO:0005886">
    <property type="term" value="C:plasma membrane"/>
    <property type="evidence" value="ECO:0007669"/>
    <property type="project" value="TreeGrafter"/>
</dbReference>
<dbReference type="InterPro" id="IPR013098">
    <property type="entry name" value="Ig_I-set"/>
</dbReference>
<organism evidence="3 4">
    <name type="scientific">Stegodyphus mimosarum</name>
    <name type="common">African social velvet spider</name>
    <dbReference type="NCBI Taxonomy" id="407821"/>
    <lineage>
        <taxon>Eukaryota</taxon>
        <taxon>Metazoa</taxon>
        <taxon>Ecdysozoa</taxon>
        <taxon>Arthropoda</taxon>
        <taxon>Chelicerata</taxon>
        <taxon>Arachnida</taxon>
        <taxon>Araneae</taxon>
        <taxon>Araneomorphae</taxon>
        <taxon>Entelegynae</taxon>
        <taxon>Eresoidea</taxon>
        <taxon>Eresidae</taxon>
        <taxon>Stegodyphus</taxon>
    </lineage>
</organism>
<gene>
    <name evidence="3" type="ORF">X975_20682</name>
</gene>